<name>A0A0N0NNE3_9EURO</name>
<dbReference type="AlphaFoldDB" id="A0A0N0NNE3"/>
<dbReference type="PANTHER" id="PTHR12832:SF11">
    <property type="entry name" value="LD23868P"/>
    <property type="match status" value="1"/>
</dbReference>
<dbReference type="OrthoDB" id="276323at2759"/>
<dbReference type="GO" id="GO:0010737">
    <property type="term" value="P:protein kinase A signaling"/>
    <property type="evidence" value="ECO:0007669"/>
    <property type="project" value="TreeGrafter"/>
</dbReference>
<evidence type="ECO:0000313" key="4">
    <source>
        <dbReference type="Proteomes" id="UP000038010"/>
    </source>
</evidence>
<dbReference type="RefSeq" id="XP_018001391.1">
    <property type="nucleotide sequence ID" value="XM_018149645.1"/>
</dbReference>
<evidence type="ECO:0000256" key="1">
    <source>
        <dbReference type="ARBA" id="ARBA00010954"/>
    </source>
</evidence>
<dbReference type="Proteomes" id="UP000038010">
    <property type="component" value="Unassembled WGS sequence"/>
</dbReference>
<dbReference type="GeneID" id="28741524"/>
<sequence length="615" mass="69644">MAITHGITQCSDSGYGSVDSRQDTDPLHTSRRKSAHDFQHTASPGRAAISAGREHPVEIPRCMVQKNQVDVELLRNGPVEPFLTTETLQELDLVFIKHNLALRVDINYNHDLHFTPIAGSRAEDKRIEKEKYLRCLEYELEIHKHKAMGGCDGCTDIGSSGRVAFRSRLGFLFYDVKSLLFLLVPEDDHDVIDANLDVDSVDVVEVATDEHCAPIRDERAVEMADIMTKAALEGDMQRLVIGIERLLLFLECMRLDVANHQIRTYRPLLINEGIHFQIEYFESRIQQGRLNIDGARQWFRELCNQRSSHSQARHASMPWSTPAHGRDVLVHGLVQLCFSTDVGFPITFKHDSSRLRNIQREVQTEIHLQARSDVYRKLLQHLSVKPSAAPPLNTECLLDLLEPEGSRGNSYYSIRPDQLSSLWADNASQLALEITRQAYRAANLPIPDYMFAAAEKNLLQRFSLERQHHLWAKEIACRLERAVLHWCAVFHSMSPLEISDEQRRYQQQKASPLSLSWASTAQDANPADPEPGLVAFDIQDAARRLAHMTVLHWRVWKGLVYLDSHVCKEYNIDVEDVVDPDRGTTDMPPAFDAIPGQIELPGASSSLDTPLPPVS</sequence>
<dbReference type="InterPro" id="IPR008862">
    <property type="entry name" value="Tcp11"/>
</dbReference>
<dbReference type="PANTHER" id="PTHR12832">
    <property type="entry name" value="TESTIS-SPECIFIC PROTEIN PBS13 T-COMPLEX 11"/>
    <property type="match status" value="1"/>
</dbReference>
<organism evidence="3 4">
    <name type="scientific">Cyphellophora attinorum</name>
    <dbReference type="NCBI Taxonomy" id="1664694"/>
    <lineage>
        <taxon>Eukaryota</taxon>
        <taxon>Fungi</taxon>
        <taxon>Dikarya</taxon>
        <taxon>Ascomycota</taxon>
        <taxon>Pezizomycotina</taxon>
        <taxon>Eurotiomycetes</taxon>
        <taxon>Chaetothyriomycetidae</taxon>
        <taxon>Chaetothyriales</taxon>
        <taxon>Cyphellophoraceae</taxon>
        <taxon>Cyphellophora</taxon>
    </lineage>
</organism>
<comment type="caution">
    <text evidence="3">The sequence shown here is derived from an EMBL/GenBank/DDBJ whole genome shotgun (WGS) entry which is preliminary data.</text>
</comment>
<proteinExistence type="inferred from homology"/>
<evidence type="ECO:0000256" key="2">
    <source>
        <dbReference type="SAM" id="MobiDB-lite"/>
    </source>
</evidence>
<feature type="region of interest" description="Disordered" evidence="2">
    <location>
        <begin position="12"/>
        <end position="47"/>
    </location>
</feature>
<comment type="similarity">
    <text evidence="1">Belongs to the TCP11 family.</text>
</comment>
<protein>
    <submittedName>
        <fullName evidence="3">Protein SOK1</fullName>
    </submittedName>
</protein>
<dbReference type="EMBL" id="LFJN01000009">
    <property type="protein sequence ID" value="KPI41428.1"/>
    <property type="molecule type" value="Genomic_DNA"/>
</dbReference>
<dbReference type="VEuPathDB" id="FungiDB:AB675_9134"/>
<keyword evidence="4" id="KW-1185">Reference proteome</keyword>
<gene>
    <name evidence="3" type="ORF">AB675_9134</name>
</gene>
<accession>A0A0N0NNE3</accession>
<reference evidence="3 4" key="1">
    <citation type="submission" date="2015-06" db="EMBL/GenBank/DDBJ databases">
        <title>Draft genome of the ant-associated black yeast Phialophora attae CBS 131958.</title>
        <authorList>
            <person name="Moreno L.F."/>
            <person name="Stielow B.J."/>
            <person name="de Hoog S."/>
            <person name="Vicente V.A."/>
            <person name="Weiss V.A."/>
            <person name="de Vries M."/>
            <person name="Cruz L.M."/>
            <person name="Souza E.M."/>
        </authorList>
    </citation>
    <scope>NUCLEOTIDE SEQUENCE [LARGE SCALE GENOMIC DNA]</scope>
    <source>
        <strain evidence="3 4">CBS 131958</strain>
    </source>
</reference>
<evidence type="ECO:0000313" key="3">
    <source>
        <dbReference type="EMBL" id="KPI41428.1"/>
    </source>
</evidence>
<dbReference type="STRING" id="1664694.A0A0N0NNE3"/>
<dbReference type="Pfam" id="PF05794">
    <property type="entry name" value="Tcp11"/>
    <property type="match status" value="2"/>
</dbReference>